<evidence type="ECO:0000313" key="4">
    <source>
        <dbReference type="Proteomes" id="UP001500731"/>
    </source>
</evidence>
<dbReference type="Gene3D" id="3.40.50.720">
    <property type="entry name" value="NAD(P)-binding Rossmann-like Domain"/>
    <property type="match status" value="1"/>
</dbReference>
<gene>
    <name evidence="3" type="ORF">GCM10023171_03250</name>
</gene>
<dbReference type="NCBIfam" id="NF005559">
    <property type="entry name" value="PRK07231.1"/>
    <property type="match status" value="1"/>
</dbReference>
<evidence type="ECO:0000256" key="1">
    <source>
        <dbReference type="ARBA" id="ARBA00006484"/>
    </source>
</evidence>
<dbReference type="PRINTS" id="PR00081">
    <property type="entry name" value="GDHRDH"/>
</dbReference>
<evidence type="ECO:0000256" key="2">
    <source>
        <dbReference type="ARBA" id="ARBA00023002"/>
    </source>
</evidence>
<comment type="similarity">
    <text evidence="1">Belongs to the short-chain dehydrogenases/reductases (SDR) family.</text>
</comment>
<dbReference type="SUPFAM" id="SSF51735">
    <property type="entry name" value="NAD(P)-binding Rossmann-fold domains"/>
    <property type="match status" value="1"/>
</dbReference>
<dbReference type="Proteomes" id="UP001500731">
    <property type="component" value="Unassembled WGS sequence"/>
</dbReference>
<dbReference type="PRINTS" id="PR00080">
    <property type="entry name" value="SDRFAMILY"/>
</dbReference>
<dbReference type="InterPro" id="IPR036291">
    <property type="entry name" value="NAD(P)-bd_dom_sf"/>
</dbReference>
<dbReference type="CDD" id="cd05233">
    <property type="entry name" value="SDR_c"/>
    <property type="match status" value="1"/>
</dbReference>
<name>A0ABP8P342_9MICO</name>
<dbReference type="InterPro" id="IPR020904">
    <property type="entry name" value="Sc_DH/Rdtase_CS"/>
</dbReference>
<comment type="caution">
    <text evidence="3">The sequence shown here is derived from an EMBL/GenBank/DDBJ whole genome shotgun (WGS) entry which is preliminary data.</text>
</comment>
<organism evidence="3 4">
    <name type="scientific">Microbacterium panaciterrae</name>
    <dbReference type="NCBI Taxonomy" id="985759"/>
    <lineage>
        <taxon>Bacteria</taxon>
        <taxon>Bacillati</taxon>
        <taxon>Actinomycetota</taxon>
        <taxon>Actinomycetes</taxon>
        <taxon>Micrococcales</taxon>
        <taxon>Microbacteriaceae</taxon>
        <taxon>Microbacterium</taxon>
    </lineage>
</organism>
<reference evidence="4" key="1">
    <citation type="journal article" date="2019" name="Int. J. Syst. Evol. Microbiol.">
        <title>The Global Catalogue of Microorganisms (GCM) 10K type strain sequencing project: providing services to taxonomists for standard genome sequencing and annotation.</title>
        <authorList>
            <consortium name="The Broad Institute Genomics Platform"/>
            <consortium name="The Broad Institute Genome Sequencing Center for Infectious Disease"/>
            <person name="Wu L."/>
            <person name="Ma J."/>
        </authorList>
    </citation>
    <scope>NUCLEOTIDE SEQUENCE [LARGE SCALE GENOMIC DNA]</scope>
    <source>
        <strain evidence="4">JCM 17839</strain>
    </source>
</reference>
<dbReference type="PROSITE" id="PS00061">
    <property type="entry name" value="ADH_SHORT"/>
    <property type="match status" value="1"/>
</dbReference>
<dbReference type="RefSeq" id="WP_345183669.1">
    <property type="nucleotide sequence ID" value="NZ_BAABGP010000003.1"/>
</dbReference>
<dbReference type="EMBL" id="BAABGP010000003">
    <property type="protein sequence ID" value="GAA4478742.1"/>
    <property type="molecule type" value="Genomic_DNA"/>
</dbReference>
<dbReference type="InterPro" id="IPR002347">
    <property type="entry name" value="SDR_fam"/>
</dbReference>
<dbReference type="Pfam" id="PF13561">
    <property type="entry name" value="adh_short_C2"/>
    <property type="match status" value="1"/>
</dbReference>
<accession>A0ABP8P342</accession>
<sequence length="254" mass="25906">MSKRFEGKVALVTGGGGGIGSATCRRLAAEGARVFVADAVAESAAVVAAGIRDAGGDAHEIVFDLTSANACRDAVAEIETQTARGAIDVLVNNAGAMRRGALLDTSAADWDLSFAVNVDALFHMSRAVLPAMIAAGGGAIVNTASQWGLSPAPGHIAYNVTKAAVVSFTKSLARDYAPDRVRVNAICPGEIHTPMLERGIAEKGKTIAELDALVPFGRIGTPDEVAALIAFLASDEAEFICGACVEITGAQAVA</sequence>
<proteinExistence type="inferred from homology"/>
<dbReference type="PANTHER" id="PTHR24321">
    <property type="entry name" value="DEHYDROGENASES, SHORT CHAIN"/>
    <property type="match status" value="1"/>
</dbReference>
<keyword evidence="2" id="KW-0560">Oxidoreductase</keyword>
<protein>
    <submittedName>
        <fullName evidence="3">SDR family NAD(P)-dependent oxidoreductase</fullName>
    </submittedName>
</protein>
<dbReference type="PANTHER" id="PTHR24321:SF8">
    <property type="entry name" value="ESTRADIOL 17-BETA-DEHYDROGENASE 8-RELATED"/>
    <property type="match status" value="1"/>
</dbReference>
<keyword evidence="4" id="KW-1185">Reference proteome</keyword>
<evidence type="ECO:0000313" key="3">
    <source>
        <dbReference type="EMBL" id="GAA4478742.1"/>
    </source>
</evidence>